<proteinExistence type="predicted"/>
<evidence type="ECO:0000313" key="3">
    <source>
        <dbReference type="Proteomes" id="UP000618754"/>
    </source>
</evidence>
<name>A0ABR7X031_9SPHI</name>
<protein>
    <submittedName>
        <fullName evidence="2">Uncharacterized protein</fullName>
    </submittedName>
</protein>
<evidence type="ECO:0000313" key="2">
    <source>
        <dbReference type="EMBL" id="MBD1383934.1"/>
    </source>
</evidence>
<keyword evidence="3" id="KW-1185">Reference proteome</keyword>
<dbReference type="RefSeq" id="WP_191173845.1">
    <property type="nucleotide sequence ID" value="NZ_JACWMW010000001.1"/>
</dbReference>
<keyword evidence="1" id="KW-0732">Signal</keyword>
<feature type="chain" id="PRO_5045989918" evidence="1">
    <location>
        <begin position="27"/>
        <end position="88"/>
    </location>
</feature>
<feature type="signal peptide" evidence="1">
    <location>
        <begin position="1"/>
        <end position="26"/>
    </location>
</feature>
<evidence type="ECO:0000256" key="1">
    <source>
        <dbReference type="SAM" id="SignalP"/>
    </source>
</evidence>
<reference evidence="2 3" key="1">
    <citation type="submission" date="2020-09" db="EMBL/GenBank/DDBJ databases">
        <title>Novel species of Mucilaginibacter isolated from a glacier on the Tibetan Plateau.</title>
        <authorList>
            <person name="Liu Q."/>
            <person name="Xin Y.-H."/>
        </authorList>
    </citation>
    <scope>NUCLEOTIDE SEQUENCE [LARGE SCALE GENOMIC DNA]</scope>
    <source>
        <strain evidence="2 3">CGMCC 1.13878</strain>
    </source>
</reference>
<accession>A0ABR7X031</accession>
<dbReference type="EMBL" id="JACWMW010000001">
    <property type="protein sequence ID" value="MBD1383934.1"/>
    <property type="molecule type" value="Genomic_DNA"/>
</dbReference>
<comment type="caution">
    <text evidence="2">The sequence shown here is derived from an EMBL/GenBank/DDBJ whole genome shotgun (WGS) entry which is preliminary data.</text>
</comment>
<sequence length="88" mass="9896">MSAFVSFKKILSISVLVLLMYINAQAQSTQKFAFELPENKISYSLYNKISVADIRKDTTSMGVIQTGAFNKMTKVIAKEPLNVQFNKI</sequence>
<gene>
    <name evidence="2" type="ORF">IDJ75_01475</name>
</gene>
<dbReference type="Proteomes" id="UP000618754">
    <property type="component" value="Unassembled WGS sequence"/>
</dbReference>
<organism evidence="2 3">
    <name type="scientific">Mucilaginibacter rigui</name>
    <dbReference type="NCBI Taxonomy" id="534635"/>
    <lineage>
        <taxon>Bacteria</taxon>
        <taxon>Pseudomonadati</taxon>
        <taxon>Bacteroidota</taxon>
        <taxon>Sphingobacteriia</taxon>
        <taxon>Sphingobacteriales</taxon>
        <taxon>Sphingobacteriaceae</taxon>
        <taxon>Mucilaginibacter</taxon>
    </lineage>
</organism>